<dbReference type="Proteomes" id="UP000028839">
    <property type="component" value="Unassembled WGS sequence"/>
</dbReference>
<dbReference type="HOGENOM" id="CLU_126527_0_0_6"/>
<proteinExistence type="predicted"/>
<comment type="caution">
    <text evidence="1">The sequence shown here is derived from an EMBL/GenBank/DDBJ whole genome shotgun (WGS) entry which is preliminary data.</text>
</comment>
<dbReference type="Gene3D" id="6.10.140.1340">
    <property type="match status" value="1"/>
</dbReference>
<protein>
    <recommendedName>
        <fullName evidence="3">DUF2892 domain-containing protein</fullName>
    </recommendedName>
</protein>
<dbReference type="OrthoDB" id="9799383at2"/>
<name>A0A0E2YXV1_9GAMM</name>
<evidence type="ECO:0008006" key="3">
    <source>
        <dbReference type="Google" id="ProtNLM"/>
    </source>
</evidence>
<dbReference type="AlphaFoldDB" id="A0A0E2YXV1"/>
<accession>A0A0E2YXV1</accession>
<organism evidence="1 2">
    <name type="scientific">Nitrosococcus oceani C-27</name>
    <dbReference type="NCBI Taxonomy" id="314279"/>
    <lineage>
        <taxon>Bacteria</taxon>
        <taxon>Pseudomonadati</taxon>
        <taxon>Pseudomonadota</taxon>
        <taxon>Gammaproteobacteria</taxon>
        <taxon>Chromatiales</taxon>
        <taxon>Chromatiaceae</taxon>
        <taxon>Nitrosococcus</taxon>
    </lineage>
</organism>
<evidence type="ECO:0000313" key="2">
    <source>
        <dbReference type="Proteomes" id="UP000028839"/>
    </source>
</evidence>
<gene>
    <name evidence="1" type="ORF">IB75_15475</name>
</gene>
<sequence>MALAETPYRVAEHTVDEVNWRIEEEMRERLRHYALYPEKIDQRLQELDEEWDIERTLEANAASLSLVGLTLGLAVNRKFLLFPVAISAFLLQHAIQGWCPPIPLFRRLGVRTQREIETERIALKILRSDFDEISHDVHPATVVNAVHR</sequence>
<dbReference type="EMBL" id="JPGN01000086">
    <property type="protein sequence ID" value="KFI18248.1"/>
    <property type="molecule type" value="Genomic_DNA"/>
</dbReference>
<reference evidence="1 2" key="1">
    <citation type="submission" date="2014-07" db="EMBL/GenBank/DDBJ databases">
        <title>Comparative analysis of Nitrosococcus oceani genome inventories of strains from Pacific and Atlantic gyres.</title>
        <authorList>
            <person name="Lim C.K."/>
            <person name="Wang L."/>
            <person name="Sayavedra-Soto L.A."/>
            <person name="Klotz M.G."/>
        </authorList>
    </citation>
    <scope>NUCLEOTIDE SEQUENCE [LARGE SCALE GENOMIC DNA]</scope>
    <source>
        <strain evidence="1 2">C-27</strain>
    </source>
</reference>
<evidence type="ECO:0000313" key="1">
    <source>
        <dbReference type="EMBL" id="KFI18248.1"/>
    </source>
</evidence>